<accession>A0A1I2Q6E5</accession>
<sequence>MYEQDAIDVNDFVFAATRVWVRRLTLTDGEHWFPAADVAKDLGYTNTRQALLWHVAEDCQQSLEDLARSVYGVDALSKIAGHGLKKSMKMVNLQGLVRLVNGCTKPECEPFKAWVAEVVVTIQRDGCYDLEPAPVQPAPGGGVAYVVPQQVADAIVRLEERNIRVDEEFAARAAARNELLAERNALMAEGNRLAAQREQLMAERNQLLRESNADRSAMARSQDAMAAALGRVAESLDRIAGRMGAGGGGRRPPVMTPQELPAGWRARSLVVTADVDAVAAYLAPALVRGKAQYRLEDIAGRTGLTVERVHDSVRMLLKRGCVKQSGCAADGAPVYVLPQGVARRTPGGQRTPKGAGRGTQDEGRRTKEKGPKSHPILAASGPPHVR</sequence>
<evidence type="ECO:0000259" key="3">
    <source>
        <dbReference type="PROSITE" id="PS51750"/>
    </source>
</evidence>
<feature type="domain" description="Bro-N" evidence="3">
    <location>
        <begin position="6"/>
        <end position="126"/>
    </location>
</feature>
<dbReference type="PANTHER" id="PTHR36180">
    <property type="entry name" value="DNA-BINDING PROTEIN-RELATED-RELATED"/>
    <property type="match status" value="1"/>
</dbReference>
<evidence type="ECO:0000256" key="1">
    <source>
        <dbReference type="SAM" id="Coils"/>
    </source>
</evidence>
<dbReference type="OrthoDB" id="4318391at2"/>
<dbReference type="PANTHER" id="PTHR36180:SF2">
    <property type="entry name" value="BRO FAMILY PROTEIN"/>
    <property type="match status" value="1"/>
</dbReference>
<dbReference type="SMART" id="SM01040">
    <property type="entry name" value="Bro-N"/>
    <property type="match status" value="1"/>
</dbReference>
<dbReference type="RefSeq" id="WP_075031414.1">
    <property type="nucleotide sequence ID" value="NZ_FONR01000017.1"/>
</dbReference>
<organism evidence="4 5">
    <name type="scientific">Streptomyces mirabilis</name>
    <dbReference type="NCBI Taxonomy" id="68239"/>
    <lineage>
        <taxon>Bacteria</taxon>
        <taxon>Bacillati</taxon>
        <taxon>Actinomycetota</taxon>
        <taxon>Actinomycetes</taxon>
        <taxon>Kitasatosporales</taxon>
        <taxon>Streptomycetaceae</taxon>
        <taxon>Streptomyces</taxon>
    </lineage>
</organism>
<gene>
    <name evidence="4" type="ORF">SAMN02787118_117107</name>
</gene>
<keyword evidence="1" id="KW-0175">Coiled coil</keyword>
<feature type="compositionally biased region" description="Basic and acidic residues" evidence="2">
    <location>
        <begin position="359"/>
        <end position="371"/>
    </location>
</feature>
<dbReference type="Pfam" id="PF02498">
    <property type="entry name" value="Bro-N"/>
    <property type="match status" value="1"/>
</dbReference>
<name>A0A1I2Q6E5_9ACTN</name>
<feature type="coiled-coil region" evidence="1">
    <location>
        <begin position="183"/>
        <end position="210"/>
    </location>
</feature>
<dbReference type="AlphaFoldDB" id="A0A1I2Q6E5"/>
<evidence type="ECO:0000256" key="2">
    <source>
        <dbReference type="SAM" id="MobiDB-lite"/>
    </source>
</evidence>
<dbReference type="InterPro" id="IPR003497">
    <property type="entry name" value="BRO_N_domain"/>
</dbReference>
<proteinExistence type="predicted"/>
<dbReference type="EMBL" id="FONR01000017">
    <property type="protein sequence ID" value="SFG21847.1"/>
    <property type="molecule type" value="Genomic_DNA"/>
</dbReference>
<dbReference type="PROSITE" id="PS51750">
    <property type="entry name" value="BRO_N"/>
    <property type="match status" value="1"/>
</dbReference>
<dbReference type="Proteomes" id="UP000181942">
    <property type="component" value="Unassembled WGS sequence"/>
</dbReference>
<protein>
    <submittedName>
        <fullName evidence="4">BRO family, N-terminal domain</fullName>
    </submittedName>
</protein>
<evidence type="ECO:0000313" key="5">
    <source>
        <dbReference type="Proteomes" id="UP000181942"/>
    </source>
</evidence>
<reference evidence="4 5" key="1">
    <citation type="submission" date="2016-10" db="EMBL/GenBank/DDBJ databases">
        <authorList>
            <person name="de Groot N.N."/>
        </authorList>
    </citation>
    <scope>NUCLEOTIDE SEQUENCE [LARGE SCALE GENOMIC DNA]</scope>
    <source>
        <strain evidence="4 5">OK461</strain>
    </source>
</reference>
<feature type="region of interest" description="Disordered" evidence="2">
    <location>
        <begin position="339"/>
        <end position="386"/>
    </location>
</feature>
<evidence type="ECO:0000313" key="4">
    <source>
        <dbReference type="EMBL" id="SFG21847.1"/>
    </source>
</evidence>